<dbReference type="Gene3D" id="3.40.630.30">
    <property type="match status" value="1"/>
</dbReference>
<evidence type="ECO:0000313" key="3">
    <source>
        <dbReference type="Proteomes" id="UP001596405"/>
    </source>
</evidence>
<dbReference type="EMBL" id="JBHSYQ010000015">
    <property type="protein sequence ID" value="MFC6999507.1"/>
    <property type="molecule type" value="Genomic_DNA"/>
</dbReference>
<dbReference type="Proteomes" id="UP001596405">
    <property type="component" value="Unassembled WGS sequence"/>
</dbReference>
<sequence>MIAYSTSKNNIELEGILSLQKANLKIGLSEGEIESQGFVTVNHDLKTLKKLNQIEEHIIAKDGEKVVAYVLSMTKKSRFDIPILIPMFEVFDKVVYKVKLLSAYNYMVVGQVCVDKDYRGKGIFGDCYSAYKQHHSEKYDFAITEIAKTNLRSLNAHKRVGFKEIVSYTDPNKIEWIVVLWDWKNSR</sequence>
<keyword evidence="2" id="KW-0012">Acyltransferase</keyword>
<proteinExistence type="predicted"/>
<comment type="caution">
    <text evidence="2">The sequence shown here is derived from an EMBL/GenBank/DDBJ whole genome shotgun (WGS) entry which is preliminary data.</text>
</comment>
<dbReference type="EC" id="2.3.1.-" evidence="2"/>
<organism evidence="2 3">
    <name type="scientific">Rufibacter roseus</name>
    <dbReference type="NCBI Taxonomy" id="1567108"/>
    <lineage>
        <taxon>Bacteria</taxon>
        <taxon>Pseudomonadati</taxon>
        <taxon>Bacteroidota</taxon>
        <taxon>Cytophagia</taxon>
        <taxon>Cytophagales</taxon>
        <taxon>Hymenobacteraceae</taxon>
        <taxon>Rufibacter</taxon>
    </lineage>
</organism>
<dbReference type="RefSeq" id="WP_066625881.1">
    <property type="nucleotide sequence ID" value="NZ_JBHSYQ010000015.1"/>
</dbReference>
<dbReference type="Pfam" id="PF00583">
    <property type="entry name" value="Acetyltransf_1"/>
    <property type="match status" value="1"/>
</dbReference>
<feature type="domain" description="N-acetyltransferase" evidence="1">
    <location>
        <begin position="53"/>
        <end position="162"/>
    </location>
</feature>
<evidence type="ECO:0000259" key="1">
    <source>
        <dbReference type="Pfam" id="PF00583"/>
    </source>
</evidence>
<keyword evidence="3" id="KW-1185">Reference proteome</keyword>
<accession>A0ABW2DSD4</accession>
<evidence type="ECO:0000313" key="2">
    <source>
        <dbReference type="EMBL" id="MFC6999507.1"/>
    </source>
</evidence>
<gene>
    <name evidence="2" type="ORF">ACFQHR_17865</name>
</gene>
<dbReference type="InterPro" id="IPR016181">
    <property type="entry name" value="Acyl_CoA_acyltransferase"/>
</dbReference>
<protein>
    <submittedName>
        <fullName evidence="2">GNAT family N-acetyltransferase</fullName>
        <ecNumber evidence="2">2.3.1.-</ecNumber>
    </submittedName>
</protein>
<keyword evidence="2" id="KW-0808">Transferase</keyword>
<dbReference type="GO" id="GO:0016746">
    <property type="term" value="F:acyltransferase activity"/>
    <property type="evidence" value="ECO:0007669"/>
    <property type="project" value="UniProtKB-KW"/>
</dbReference>
<reference evidence="3" key="1">
    <citation type="journal article" date="2019" name="Int. J. Syst. Evol. Microbiol.">
        <title>The Global Catalogue of Microorganisms (GCM) 10K type strain sequencing project: providing services to taxonomists for standard genome sequencing and annotation.</title>
        <authorList>
            <consortium name="The Broad Institute Genomics Platform"/>
            <consortium name="The Broad Institute Genome Sequencing Center for Infectious Disease"/>
            <person name="Wu L."/>
            <person name="Ma J."/>
        </authorList>
    </citation>
    <scope>NUCLEOTIDE SEQUENCE [LARGE SCALE GENOMIC DNA]</scope>
    <source>
        <strain evidence="3">CGMCC 4.7393</strain>
    </source>
</reference>
<name>A0ABW2DSD4_9BACT</name>
<dbReference type="InterPro" id="IPR000182">
    <property type="entry name" value="GNAT_dom"/>
</dbReference>
<dbReference type="SUPFAM" id="SSF55729">
    <property type="entry name" value="Acyl-CoA N-acyltransferases (Nat)"/>
    <property type="match status" value="1"/>
</dbReference>